<dbReference type="SUPFAM" id="SSF158472">
    <property type="entry name" value="HAMP domain-like"/>
    <property type="match status" value="1"/>
</dbReference>
<keyword evidence="5" id="KW-0808">Transferase</keyword>
<dbReference type="InterPro" id="IPR003661">
    <property type="entry name" value="HisK_dim/P_dom"/>
</dbReference>
<evidence type="ECO:0000256" key="4">
    <source>
        <dbReference type="ARBA" id="ARBA00022553"/>
    </source>
</evidence>
<keyword evidence="6 11" id="KW-0812">Transmembrane</keyword>
<proteinExistence type="predicted"/>
<dbReference type="SUPFAM" id="SSF55874">
    <property type="entry name" value="ATPase domain of HSP90 chaperone/DNA topoisomerase II/histidine kinase"/>
    <property type="match status" value="1"/>
</dbReference>
<evidence type="ECO:0000256" key="1">
    <source>
        <dbReference type="ARBA" id="ARBA00000085"/>
    </source>
</evidence>
<sequence length="474" mass="50274">MNTLVRRLRTLPLRSRLALLVAVAVAVAVAAVAVTCWFITRTQLYAQMDQELHNQVGSLNQSRQVLSVLSCGGGLDQQQGIPGPTIQRVDSNGVVCTWRGKSSIPAQPSDVAVANGTADNALHTTEAEDGTQMRVLTVAAVDINRNRVPDLAVSIASPMDEITRPLTTLAWVLLAVGGIGVVGATAAGLWIARTGLRPVDQLTEAVEHVAATEDLTVRIPVEGDDEIARLSASFNSMTASLASSRELQQQLIADAGHELRTPLTSMRTNIELLTRSEETGRAIPPDDRKALMASVKAQMTELAALIGDLQELSRSGLSGTEGPLKVVSFHETARQALERARLRGPELKIVSELAPWYVRAEPAALERAIINLLDNAVKFSPPGGTVEVHLMRGALTVRDHGPGIPADELPHVFDRFWRSPTARALPGSGLGLSIVARTVESYGGEVTLAAADGGGTVATMRLPGAPTPPPDQPA</sequence>
<keyword evidence="10 11" id="KW-0472">Membrane</keyword>
<dbReference type="GO" id="GO:0000155">
    <property type="term" value="F:phosphorelay sensor kinase activity"/>
    <property type="evidence" value="ECO:0007669"/>
    <property type="project" value="InterPro"/>
</dbReference>
<evidence type="ECO:0000256" key="3">
    <source>
        <dbReference type="ARBA" id="ARBA00012438"/>
    </source>
</evidence>
<dbReference type="SUPFAM" id="SSF47384">
    <property type="entry name" value="Homodimeric domain of signal transducing histidine kinase"/>
    <property type="match status" value="1"/>
</dbReference>
<dbReference type="CDD" id="cd06225">
    <property type="entry name" value="HAMP"/>
    <property type="match status" value="1"/>
</dbReference>
<dbReference type="InterPro" id="IPR036890">
    <property type="entry name" value="HATPase_C_sf"/>
</dbReference>
<dbReference type="PANTHER" id="PTHR45436:SF5">
    <property type="entry name" value="SENSOR HISTIDINE KINASE TRCS"/>
    <property type="match status" value="1"/>
</dbReference>
<evidence type="ECO:0000259" key="12">
    <source>
        <dbReference type="PROSITE" id="PS50109"/>
    </source>
</evidence>
<keyword evidence="7 14" id="KW-0418">Kinase</keyword>
<dbReference type="EC" id="2.7.13.3" evidence="3"/>
<dbReference type="PROSITE" id="PS50885">
    <property type="entry name" value="HAMP"/>
    <property type="match status" value="1"/>
</dbReference>
<dbReference type="KEGG" id="stac:ABII15_20735"/>
<reference evidence="14" key="1">
    <citation type="submission" date="2024-06" db="EMBL/GenBank/DDBJ databases">
        <title>Streptomyces sp. strain HUAS MG91 genome sequences.</title>
        <authorList>
            <person name="Mo P."/>
        </authorList>
    </citation>
    <scope>NUCLEOTIDE SEQUENCE</scope>
    <source>
        <strain evidence="14">HUAS MG91</strain>
    </source>
</reference>
<dbReference type="CDD" id="cd00082">
    <property type="entry name" value="HisKA"/>
    <property type="match status" value="1"/>
</dbReference>
<evidence type="ECO:0000256" key="7">
    <source>
        <dbReference type="ARBA" id="ARBA00022777"/>
    </source>
</evidence>
<comment type="catalytic activity">
    <reaction evidence="1">
        <text>ATP + protein L-histidine = ADP + protein N-phospho-L-histidine.</text>
        <dbReference type="EC" id="2.7.13.3"/>
    </reaction>
</comment>
<evidence type="ECO:0000256" key="5">
    <source>
        <dbReference type="ARBA" id="ARBA00022679"/>
    </source>
</evidence>
<dbReference type="EMBL" id="CP159534">
    <property type="protein sequence ID" value="XCJ72236.1"/>
    <property type="molecule type" value="Genomic_DNA"/>
</dbReference>
<evidence type="ECO:0000256" key="6">
    <source>
        <dbReference type="ARBA" id="ARBA00022692"/>
    </source>
</evidence>
<dbReference type="Gene3D" id="1.10.287.130">
    <property type="match status" value="1"/>
</dbReference>
<dbReference type="Gene3D" id="3.30.565.10">
    <property type="entry name" value="Histidine kinase-like ATPase, C-terminal domain"/>
    <property type="match status" value="1"/>
</dbReference>
<dbReference type="InterPro" id="IPR050428">
    <property type="entry name" value="TCS_sensor_his_kinase"/>
</dbReference>
<dbReference type="Gene3D" id="6.10.340.10">
    <property type="match status" value="1"/>
</dbReference>
<evidence type="ECO:0000313" key="14">
    <source>
        <dbReference type="EMBL" id="XCJ72236.1"/>
    </source>
</evidence>
<dbReference type="InterPro" id="IPR036097">
    <property type="entry name" value="HisK_dim/P_sf"/>
</dbReference>
<dbReference type="InterPro" id="IPR003594">
    <property type="entry name" value="HATPase_dom"/>
</dbReference>
<dbReference type="PRINTS" id="PR00344">
    <property type="entry name" value="BCTRLSENSOR"/>
</dbReference>
<gene>
    <name evidence="14" type="ORF">ABII15_20735</name>
</gene>
<comment type="subcellular location">
    <subcellularLocation>
        <location evidence="2">Cell membrane</location>
    </subcellularLocation>
</comment>
<feature type="domain" description="HAMP" evidence="13">
    <location>
        <begin position="193"/>
        <end position="246"/>
    </location>
</feature>
<dbReference type="SMART" id="SM00388">
    <property type="entry name" value="HisKA"/>
    <property type="match status" value="1"/>
</dbReference>
<dbReference type="Pfam" id="PF02518">
    <property type="entry name" value="HATPase_c"/>
    <property type="match status" value="1"/>
</dbReference>
<dbReference type="PANTHER" id="PTHR45436">
    <property type="entry name" value="SENSOR HISTIDINE KINASE YKOH"/>
    <property type="match status" value="1"/>
</dbReference>
<evidence type="ECO:0000256" key="2">
    <source>
        <dbReference type="ARBA" id="ARBA00004236"/>
    </source>
</evidence>
<feature type="transmembrane region" description="Helical" evidence="11">
    <location>
        <begin position="169"/>
        <end position="192"/>
    </location>
</feature>
<dbReference type="InterPro" id="IPR003660">
    <property type="entry name" value="HAMP_dom"/>
</dbReference>
<dbReference type="Pfam" id="PF00672">
    <property type="entry name" value="HAMP"/>
    <property type="match status" value="1"/>
</dbReference>
<evidence type="ECO:0000256" key="10">
    <source>
        <dbReference type="ARBA" id="ARBA00023136"/>
    </source>
</evidence>
<accession>A0AAU8IWK2</accession>
<feature type="domain" description="Histidine kinase" evidence="12">
    <location>
        <begin position="254"/>
        <end position="466"/>
    </location>
</feature>
<keyword evidence="9" id="KW-0902">Two-component regulatory system</keyword>
<evidence type="ECO:0000256" key="11">
    <source>
        <dbReference type="SAM" id="Phobius"/>
    </source>
</evidence>
<dbReference type="Pfam" id="PF00512">
    <property type="entry name" value="HisKA"/>
    <property type="match status" value="1"/>
</dbReference>
<keyword evidence="8 11" id="KW-1133">Transmembrane helix</keyword>
<dbReference type="GO" id="GO:0005886">
    <property type="term" value="C:plasma membrane"/>
    <property type="evidence" value="ECO:0007669"/>
    <property type="project" value="UniProtKB-SubCell"/>
</dbReference>
<name>A0AAU8IWK2_9ACTN</name>
<evidence type="ECO:0000259" key="13">
    <source>
        <dbReference type="PROSITE" id="PS50885"/>
    </source>
</evidence>
<dbReference type="PROSITE" id="PS50109">
    <property type="entry name" value="HIS_KIN"/>
    <property type="match status" value="1"/>
</dbReference>
<dbReference type="CDD" id="cd00075">
    <property type="entry name" value="HATPase"/>
    <property type="match status" value="1"/>
</dbReference>
<evidence type="ECO:0000256" key="8">
    <source>
        <dbReference type="ARBA" id="ARBA00022989"/>
    </source>
</evidence>
<dbReference type="InterPro" id="IPR005467">
    <property type="entry name" value="His_kinase_dom"/>
</dbReference>
<dbReference type="InterPro" id="IPR004358">
    <property type="entry name" value="Sig_transdc_His_kin-like_C"/>
</dbReference>
<dbReference type="SMART" id="SM00387">
    <property type="entry name" value="HATPase_c"/>
    <property type="match status" value="1"/>
</dbReference>
<evidence type="ECO:0000256" key="9">
    <source>
        <dbReference type="ARBA" id="ARBA00023012"/>
    </source>
</evidence>
<dbReference type="SMART" id="SM00304">
    <property type="entry name" value="HAMP"/>
    <property type="match status" value="1"/>
</dbReference>
<keyword evidence="4" id="KW-0597">Phosphoprotein</keyword>
<dbReference type="AlphaFoldDB" id="A0AAU8IWK2"/>
<organism evidence="14">
    <name type="scientific">Streptomyces tabacisoli</name>
    <dbReference type="NCBI Taxonomy" id="3156398"/>
    <lineage>
        <taxon>Bacteria</taxon>
        <taxon>Bacillati</taxon>
        <taxon>Actinomycetota</taxon>
        <taxon>Actinomycetes</taxon>
        <taxon>Kitasatosporales</taxon>
        <taxon>Streptomycetaceae</taxon>
        <taxon>Streptomyces</taxon>
    </lineage>
</organism>
<dbReference type="RefSeq" id="WP_353943812.1">
    <property type="nucleotide sequence ID" value="NZ_CP159534.1"/>
</dbReference>
<protein>
    <recommendedName>
        <fullName evidence="3">histidine kinase</fullName>
        <ecNumber evidence="3">2.7.13.3</ecNumber>
    </recommendedName>
</protein>